<dbReference type="Gene3D" id="3.40.50.300">
    <property type="entry name" value="P-loop containing nucleotide triphosphate hydrolases"/>
    <property type="match status" value="1"/>
</dbReference>
<accession>A0A9R0U568</accession>
<evidence type="ECO:0000256" key="1">
    <source>
        <dbReference type="SAM" id="MobiDB-lite"/>
    </source>
</evidence>
<dbReference type="InterPro" id="IPR051650">
    <property type="entry name" value="SL_signaling_regulator"/>
</dbReference>
<evidence type="ECO:0000313" key="2">
    <source>
        <dbReference type="EMBL" id="VAI25265.1"/>
    </source>
</evidence>
<evidence type="ECO:0000313" key="3">
    <source>
        <dbReference type="Proteomes" id="UP000324705"/>
    </source>
</evidence>
<feature type="region of interest" description="Disordered" evidence="1">
    <location>
        <begin position="1"/>
        <end position="44"/>
    </location>
</feature>
<dbReference type="OMA" id="HRHKCTT"/>
<dbReference type="SUPFAM" id="SSF52540">
    <property type="entry name" value="P-loop containing nucleoside triphosphate hydrolases"/>
    <property type="match status" value="1"/>
</dbReference>
<evidence type="ECO:0008006" key="4">
    <source>
        <dbReference type="Google" id="ProtNLM"/>
    </source>
</evidence>
<gene>
    <name evidence="2" type="ORF">TRITD_5Av1G247000</name>
</gene>
<proteinExistence type="predicted"/>
<protein>
    <recommendedName>
        <fullName evidence="4">ATPase AAA-type core domain-containing protein</fullName>
    </recommendedName>
</protein>
<organism evidence="2 3">
    <name type="scientific">Triticum turgidum subsp. durum</name>
    <name type="common">Durum wheat</name>
    <name type="synonym">Triticum durum</name>
    <dbReference type="NCBI Taxonomy" id="4567"/>
    <lineage>
        <taxon>Eukaryota</taxon>
        <taxon>Viridiplantae</taxon>
        <taxon>Streptophyta</taxon>
        <taxon>Embryophyta</taxon>
        <taxon>Tracheophyta</taxon>
        <taxon>Spermatophyta</taxon>
        <taxon>Magnoliopsida</taxon>
        <taxon>Liliopsida</taxon>
        <taxon>Poales</taxon>
        <taxon>Poaceae</taxon>
        <taxon>BOP clade</taxon>
        <taxon>Pooideae</taxon>
        <taxon>Triticodae</taxon>
        <taxon>Triticeae</taxon>
        <taxon>Triticinae</taxon>
        <taxon>Triticum</taxon>
    </lineage>
</organism>
<sequence length="371" mass="40005">MRSAGLASSQVRASVVSSEQLSRASSDVTPSPRSVPMKARAGGQASLSLQTVPELHPPVVADVVPDGSECQASKAKSGSGQPAFLWGTKVDATTAILPPWLHRHKCTTYCGTSRQANGAFSRPKFTELTAQNLRILCDALEQRVPRHANIVPGISSTVLRCRSGVTRRRAGNRPMTCLFFQGRDGGGKMAIALELARLVFGSYAEFTALQGNTDIPARTGKLTIKRKRSPDNGGDIGARLLEAIEENPHRVILIDGVDRLDRNSEILIKNAIAGGRMVGGCNGDVVGPQDAIVVLTSDLCDSTYVASASSPQVKRRQNNEDEDDVTDMEVRPRHRLCWDLNVCVVDGEEEEDNLADDEGFLNVVDGVFLFN</sequence>
<name>A0A9R0U568_TRITD</name>
<dbReference type="PANTHER" id="PTHR43572">
    <property type="entry name" value="CHAPERONE PROTEIN CLPD, CHLOROPLASTIC"/>
    <property type="match status" value="1"/>
</dbReference>
<dbReference type="PANTHER" id="PTHR43572:SF76">
    <property type="entry name" value="CLP R DOMAIN-CONTAINING PROTEIN"/>
    <property type="match status" value="1"/>
</dbReference>
<dbReference type="Proteomes" id="UP000324705">
    <property type="component" value="Chromosome 5A"/>
</dbReference>
<dbReference type="EMBL" id="LT934119">
    <property type="protein sequence ID" value="VAI25265.1"/>
    <property type="molecule type" value="Genomic_DNA"/>
</dbReference>
<dbReference type="AlphaFoldDB" id="A0A9R0U568"/>
<keyword evidence="3" id="KW-1185">Reference proteome</keyword>
<feature type="compositionally biased region" description="Polar residues" evidence="1">
    <location>
        <begin position="19"/>
        <end position="32"/>
    </location>
</feature>
<dbReference type="InterPro" id="IPR027417">
    <property type="entry name" value="P-loop_NTPase"/>
</dbReference>
<feature type="compositionally biased region" description="Low complexity" evidence="1">
    <location>
        <begin position="7"/>
        <end position="18"/>
    </location>
</feature>
<dbReference type="Gramene" id="TRITD5Av1G247000.1">
    <property type="protein sequence ID" value="TRITD5Av1G247000.1"/>
    <property type="gene ID" value="TRITD5Av1G247000"/>
</dbReference>
<reference evidence="2 3" key="1">
    <citation type="submission" date="2017-09" db="EMBL/GenBank/DDBJ databases">
        <authorList>
            <consortium name="International Durum Wheat Genome Sequencing Consortium (IDWGSC)"/>
            <person name="Milanesi L."/>
        </authorList>
    </citation>
    <scope>NUCLEOTIDE SEQUENCE [LARGE SCALE GENOMIC DNA]</scope>
    <source>
        <strain evidence="3">cv. Svevo</strain>
    </source>
</reference>